<dbReference type="FunFam" id="3.40.50.300:FF:000006">
    <property type="entry name" value="DNA-binding transcriptional regulator NtrC"/>
    <property type="match status" value="1"/>
</dbReference>
<dbReference type="PROSITE" id="PS50110">
    <property type="entry name" value="RESPONSE_REGULATORY"/>
    <property type="match status" value="1"/>
</dbReference>
<dbReference type="InterPro" id="IPR025943">
    <property type="entry name" value="Sigma_54_int_dom_ATP-bd_2"/>
</dbReference>
<dbReference type="Gene3D" id="3.40.50.300">
    <property type="entry name" value="P-loop containing nucleotide triphosphate hydrolases"/>
    <property type="match status" value="1"/>
</dbReference>
<dbReference type="GO" id="GO:0000160">
    <property type="term" value="P:phosphorelay signal transduction system"/>
    <property type="evidence" value="ECO:0007669"/>
    <property type="project" value="InterPro"/>
</dbReference>
<feature type="modified residue" description="4-aspartylphosphate" evidence="6">
    <location>
        <position position="51"/>
    </location>
</feature>
<dbReference type="Pfam" id="PF00072">
    <property type="entry name" value="Response_reg"/>
    <property type="match status" value="1"/>
</dbReference>
<dbReference type="PANTHER" id="PTHR32071">
    <property type="entry name" value="TRANSCRIPTIONAL REGULATORY PROTEIN"/>
    <property type="match status" value="1"/>
</dbReference>
<comment type="caution">
    <text evidence="9">The sequence shown here is derived from an EMBL/GenBank/DDBJ whole genome shotgun (WGS) entry which is preliminary data.</text>
</comment>
<dbReference type="InterPro" id="IPR025944">
    <property type="entry name" value="Sigma_54_int_dom_CS"/>
</dbReference>
<dbReference type="GO" id="GO:0006355">
    <property type="term" value="P:regulation of DNA-templated transcription"/>
    <property type="evidence" value="ECO:0007669"/>
    <property type="project" value="InterPro"/>
</dbReference>
<reference evidence="9" key="1">
    <citation type="journal article" date="2020" name="mSystems">
        <title>Genome- and Community-Level Interaction Insights into Carbon Utilization and Element Cycling Functions of Hydrothermarchaeota in Hydrothermal Sediment.</title>
        <authorList>
            <person name="Zhou Z."/>
            <person name="Liu Y."/>
            <person name="Xu W."/>
            <person name="Pan J."/>
            <person name="Luo Z.H."/>
            <person name="Li M."/>
        </authorList>
    </citation>
    <scope>NUCLEOTIDE SEQUENCE [LARGE SCALE GENOMIC DNA]</scope>
    <source>
        <strain evidence="9">SpSt-902</strain>
    </source>
</reference>
<dbReference type="SUPFAM" id="SSF46689">
    <property type="entry name" value="Homeodomain-like"/>
    <property type="match status" value="1"/>
</dbReference>
<evidence type="ECO:0000259" key="8">
    <source>
        <dbReference type="PROSITE" id="PS50110"/>
    </source>
</evidence>
<dbReference type="InterPro" id="IPR011006">
    <property type="entry name" value="CheY-like_superfamily"/>
</dbReference>
<accession>A0A7C3QR43</accession>
<evidence type="ECO:0000256" key="1">
    <source>
        <dbReference type="ARBA" id="ARBA00022741"/>
    </source>
</evidence>
<dbReference type="PROSITE" id="PS50045">
    <property type="entry name" value="SIGMA54_INTERACT_4"/>
    <property type="match status" value="1"/>
</dbReference>
<dbReference type="PANTHER" id="PTHR32071:SF99">
    <property type="entry name" value="TRANSCRIPTIONAL REGULATORY PROTEIN"/>
    <property type="match status" value="1"/>
</dbReference>
<evidence type="ECO:0000259" key="7">
    <source>
        <dbReference type="PROSITE" id="PS50045"/>
    </source>
</evidence>
<dbReference type="Gene3D" id="1.10.8.60">
    <property type="match status" value="1"/>
</dbReference>
<keyword evidence="3" id="KW-0805">Transcription regulation</keyword>
<dbReference type="PRINTS" id="PR01590">
    <property type="entry name" value="HTHFIS"/>
</dbReference>
<dbReference type="Pfam" id="PF25601">
    <property type="entry name" value="AAA_lid_14"/>
    <property type="match status" value="1"/>
</dbReference>
<dbReference type="SMART" id="SM00448">
    <property type="entry name" value="REC"/>
    <property type="match status" value="1"/>
</dbReference>
<keyword evidence="5" id="KW-0804">Transcription</keyword>
<dbReference type="AlphaFoldDB" id="A0A7C3QR43"/>
<dbReference type="SUPFAM" id="SSF52172">
    <property type="entry name" value="CheY-like"/>
    <property type="match status" value="1"/>
</dbReference>
<dbReference type="SMART" id="SM00382">
    <property type="entry name" value="AAA"/>
    <property type="match status" value="1"/>
</dbReference>
<evidence type="ECO:0000313" key="9">
    <source>
        <dbReference type="EMBL" id="HFT92710.1"/>
    </source>
</evidence>
<dbReference type="PROSITE" id="PS00676">
    <property type="entry name" value="SIGMA54_INTERACT_2"/>
    <property type="match status" value="1"/>
</dbReference>
<keyword evidence="2" id="KW-0067">ATP-binding</keyword>
<dbReference type="Gene3D" id="3.40.50.2300">
    <property type="match status" value="1"/>
</dbReference>
<feature type="domain" description="Sigma-54 factor interaction" evidence="7">
    <location>
        <begin position="139"/>
        <end position="367"/>
    </location>
</feature>
<dbReference type="InterPro" id="IPR002197">
    <property type="entry name" value="HTH_Fis"/>
</dbReference>
<dbReference type="SUPFAM" id="SSF52540">
    <property type="entry name" value="P-loop containing nucleoside triphosphate hydrolases"/>
    <property type="match status" value="1"/>
</dbReference>
<dbReference type="Pfam" id="PF02954">
    <property type="entry name" value="HTH_8"/>
    <property type="match status" value="1"/>
</dbReference>
<dbReference type="PROSITE" id="PS00688">
    <property type="entry name" value="SIGMA54_INTERACT_3"/>
    <property type="match status" value="1"/>
</dbReference>
<keyword evidence="4" id="KW-0238">DNA-binding</keyword>
<sequence length="459" mass="51788">MKILVIDDEEALLEVLAPSLERDGHEVATAKNGEEAFCQLEKGDWEIVLLDLKLGGEDGVAILQRILSRWPFLIVLIMTAFGRIEQAVEAMRAGAFDFLEKPFSLSYLRIRIDKVHAHLNLRTLNGMLREELGRTKNVLAGSHPLILQVKDQISRFAKVELPVLITGESGTGKEVAARMIVNESNRSEQPFVVINCGAVPENLMESILFGHEKGAFTGAYAQQKGKFELAEGGTIFLDEIGELPLMLQVKLLRVIESGEFERVGGDRSIRVNVRIISATNRNLEKMIQNGEFRSDLFYRLNVLGLEMPSLRERIDDLPELVDNILENLARDLHRRLEKDPSLIPVLKRKSWPGNIRELKNVLERMAVLSEDGIICGQDLVLNAWEPNQGTGNLPSAPEQVNGWNFQQEMRWNEQKMIQKALEKAGGNHTTAARILGMKRTTFQYRLKKMAFLNTDTTEE</sequence>
<dbReference type="CDD" id="cd00009">
    <property type="entry name" value="AAA"/>
    <property type="match status" value="1"/>
</dbReference>
<evidence type="ECO:0000256" key="2">
    <source>
        <dbReference type="ARBA" id="ARBA00022840"/>
    </source>
</evidence>
<dbReference type="InterPro" id="IPR002078">
    <property type="entry name" value="Sigma_54_int"/>
</dbReference>
<dbReference type="InterPro" id="IPR003593">
    <property type="entry name" value="AAA+_ATPase"/>
</dbReference>
<proteinExistence type="predicted"/>
<keyword evidence="1" id="KW-0547">Nucleotide-binding</keyword>
<evidence type="ECO:0000256" key="5">
    <source>
        <dbReference type="ARBA" id="ARBA00023163"/>
    </source>
</evidence>
<dbReference type="Pfam" id="PF00158">
    <property type="entry name" value="Sigma54_activat"/>
    <property type="match status" value="1"/>
</dbReference>
<dbReference type="InterPro" id="IPR001789">
    <property type="entry name" value="Sig_transdc_resp-reg_receiver"/>
</dbReference>
<dbReference type="InterPro" id="IPR027417">
    <property type="entry name" value="P-loop_NTPase"/>
</dbReference>
<protein>
    <submittedName>
        <fullName evidence="9">Sigma-54-dependent Fis family transcriptional regulator</fullName>
    </submittedName>
</protein>
<dbReference type="InterPro" id="IPR058031">
    <property type="entry name" value="AAA_lid_NorR"/>
</dbReference>
<organism evidence="9">
    <name type="scientific">Leptospirillum ferriphilum</name>
    <dbReference type="NCBI Taxonomy" id="178606"/>
    <lineage>
        <taxon>Bacteria</taxon>
        <taxon>Pseudomonadati</taxon>
        <taxon>Nitrospirota</taxon>
        <taxon>Nitrospiria</taxon>
        <taxon>Nitrospirales</taxon>
        <taxon>Nitrospiraceae</taxon>
        <taxon>Leptospirillum</taxon>
    </lineage>
</organism>
<dbReference type="GO" id="GO:0043565">
    <property type="term" value="F:sequence-specific DNA binding"/>
    <property type="evidence" value="ECO:0007669"/>
    <property type="project" value="InterPro"/>
</dbReference>
<evidence type="ECO:0000256" key="6">
    <source>
        <dbReference type="PROSITE-ProRule" id="PRU00169"/>
    </source>
</evidence>
<keyword evidence="6" id="KW-0597">Phosphoprotein</keyword>
<feature type="domain" description="Response regulatory" evidence="8">
    <location>
        <begin position="2"/>
        <end position="116"/>
    </location>
</feature>
<name>A0A7C3QR43_9BACT</name>
<gene>
    <name evidence="9" type="ORF">ENX03_01975</name>
</gene>
<evidence type="ECO:0000256" key="4">
    <source>
        <dbReference type="ARBA" id="ARBA00023125"/>
    </source>
</evidence>
<dbReference type="Gene3D" id="1.10.10.60">
    <property type="entry name" value="Homeodomain-like"/>
    <property type="match status" value="1"/>
</dbReference>
<dbReference type="InterPro" id="IPR009057">
    <property type="entry name" value="Homeodomain-like_sf"/>
</dbReference>
<dbReference type="EMBL" id="DTMM01000037">
    <property type="protein sequence ID" value="HFT92710.1"/>
    <property type="molecule type" value="Genomic_DNA"/>
</dbReference>
<dbReference type="GO" id="GO:0005524">
    <property type="term" value="F:ATP binding"/>
    <property type="evidence" value="ECO:0007669"/>
    <property type="project" value="UniProtKB-KW"/>
</dbReference>
<evidence type="ECO:0000256" key="3">
    <source>
        <dbReference type="ARBA" id="ARBA00023015"/>
    </source>
</evidence>